<dbReference type="PANTHER" id="PTHR43094:SF1">
    <property type="entry name" value="AMINOTRANSFERASE CLASS-III"/>
    <property type="match status" value="1"/>
</dbReference>
<evidence type="ECO:0000256" key="1">
    <source>
        <dbReference type="ARBA" id="ARBA00008954"/>
    </source>
</evidence>
<sequence>MGQFISTSSSRHSSHLLPSPTSNSTSHPQGKTEADILLSDSSSELECPFSRERKNNDNDNDNENSKDTIGLPLLKHAKGHYYHPVSGPKILDACGGAGVACLGHGKSNKSIIKAINKQLKTFQYASYAHFRVDPVLELEKFLCESTEGKMGKMYLMCSGSEAVEAALKFSLEFHSWNSQPQRTNIITRSHSYHGTTLGSLSASGHTARRQPFTSILNTTHFHHLPPCNIYRSSSSLSPDGYLAEQITHLDSLFRSLGPETVAAVVLEPIVGAALGCAPAIPGYLSSVKRLCRKHGALLIYDEVMCGMGRSSASSSHHLHAWQSFPESDISPDLQTIAKGFGAGYLPAAALLISSPMAEFMTRRNKTFTHGHTYQSHPVVAAGALAVQRMIQKRHLLGNVRRQGELLMAELKAKLGGHRHVGDIRGRGLFIGIEFVRDKETKTPFEREMDIAGRVHRCAVTNWRVLVYASQGCADEKGRGDAIMVMPAYDVTAKEIKEMARRIAGAVEEVFLML</sequence>
<dbReference type="InterPro" id="IPR015424">
    <property type="entry name" value="PyrdxlP-dep_Trfase"/>
</dbReference>
<keyword evidence="5" id="KW-0808">Transferase</keyword>
<feature type="compositionally biased region" description="Low complexity" evidence="4">
    <location>
        <begin position="1"/>
        <end position="28"/>
    </location>
</feature>
<feature type="region of interest" description="Disordered" evidence="4">
    <location>
        <begin position="1"/>
        <end position="33"/>
    </location>
</feature>
<dbReference type="Proteomes" id="UP001302321">
    <property type="component" value="Unassembled WGS sequence"/>
</dbReference>
<evidence type="ECO:0000256" key="3">
    <source>
        <dbReference type="RuleBase" id="RU003560"/>
    </source>
</evidence>
<dbReference type="GO" id="GO:0030170">
    <property type="term" value="F:pyridoxal phosphate binding"/>
    <property type="evidence" value="ECO:0007669"/>
    <property type="project" value="InterPro"/>
</dbReference>
<accession>A0AAN6W4E6</accession>
<dbReference type="GO" id="GO:0005829">
    <property type="term" value="C:cytosol"/>
    <property type="evidence" value="ECO:0007669"/>
    <property type="project" value="TreeGrafter"/>
</dbReference>
<feature type="region of interest" description="Disordered" evidence="4">
    <location>
        <begin position="49"/>
        <end position="68"/>
    </location>
</feature>
<name>A0AAN6W4E6_9PEZI</name>
<evidence type="ECO:0000313" key="5">
    <source>
        <dbReference type="EMBL" id="KAK4174815.1"/>
    </source>
</evidence>
<dbReference type="InterPro" id="IPR015422">
    <property type="entry name" value="PyrdxlP-dep_Trfase_small"/>
</dbReference>
<dbReference type="EMBL" id="MU866262">
    <property type="protein sequence ID" value="KAK4174815.1"/>
    <property type="molecule type" value="Genomic_DNA"/>
</dbReference>
<dbReference type="GO" id="GO:0008483">
    <property type="term" value="F:transaminase activity"/>
    <property type="evidence" value="ECO:0007669"/>
    <property type="project" value="UniProtKB-KW"/>
</dbReference>
<evidence type="ECO:0000256" key="4">
    <source>
        <dbReference type="SAM" id="MobiDB-lite"/>
    </source>
</evidence>
<gene>
    <name evidence="5" type="ORF">QBC36DRAFT_356387</name>
</gene>
<dbReference type="InterPro" id="IPR005814">
    <property type="entry name" value="Aminotrans_3"/>
</dbReference>
<keyword evidence="2 3" id="KW-0663">Pyridoxal phosphate</keyword>
<dbReference type="CDD" id="cd00610">
    <property type="entry name" value="OAT_like"/>
    <property type="match status" value="1"/>
</dbReference>
<keyword evidence="5" id="KW-0032">Aminotransferase</keyword>
<proteinExistence type="inferred from homology"/>
<dbReference type="InterPro" id="IPR015421">
    <property type="entry name" value="PyrdxlP-dep_Trfase_major"/>
</dbReference>
<reference evidence="5" key="1">
    <citation type="journal article" date="2023" name="Mol. Phylogenet. Evol.">
        <title>Genome-scale phylogeny and comparative genomics of the fungal order Sordariales.</title>
        <authorList>
            <person name="Hensen N."/>
            <person name="Bonometti L."/>
            <person name="Westerberg I."/>
            <person name="Brannstrom I.O."/>
            <person name="Guillou S."/>
            <person name="Cros-Aarteil S."/>
            <person name="Calhoun S."/>
            <person name="Haridas S."/>
            <person name="Kuo A."/>
            <person name="Mondo S."/>
            <person name="Pangilinan J."/>
            <person name="Riley R."/>
            <person name="LaButti K."/>
            <person name="Andreopoulos B."/>
            <person name="Lipzen A."/>
            <person name="Chen C."/>
            <person name="Yan M."/>
            <person name="Daum C."/>
            <person name="Ng V."/>
            <person name="Clum A."/>
            <person name="Steindorff A."/>
            <person name="Ohm R.A."/>
            <person name="Martin F."/>
            <person name="Silar P."/>
            <person name="Natvig D.O."/>
            <person name="Lalanne C."/>
            <person name="Gautier V."/>
            <person name="Ament-Velasquez S.L."/>
            <person name="Kruys A."/>
            <person name="Hutchinson M.I."/>
            <person name="Powell A.J."/>
            <person name="Barry K."/>
            <person name="Miller A.N."/>
            <person name="Grigoriev I.V."/>
            <person name="Debuchy R."/>
            <person name="Gladieux P."/>
            <person name="Hiltunen Thoren M."/>
            <person name="Johannesson H."/>
        </authorList>
    </citation>
    <scope>NUCLEOTIDE SEQUENCE</scope>
    <source>
        <strain evidence="5">CBS 892.96</strain>
    </source>
</reference>
<protein>
    <submittedName>
        <fullName evidence="5">Aminotransferase</fullName>
    </submittedName>
</protein>
<keyword evidence="6" id="KW-1185">Reference proteome</keyword>
<evidence type="ECO:0000313" key="6">
    <source>
        <dbReference type="Proteomes" id="UP001302321"/>
    </source>
</evidence>
<dbReference type="PANTHER" id="PTHR43094">
    <property type="entry name" value="AMINOTRANSFERASE"/>
    <property type="match status" value="1"/>
</dbReference>
<comment type="similarity">
    <text evidence="1 3">Belongs to the class-III pyridoxal-phosphate-dependent aminotransferase family.</text>
</comment>
<evidence type="ECO:0000256" key="2">
    <source>
        <dbReference type="ARBA" id="ARBA00022898"/>
    </source>
</evidence>
<organism evidence="5 6">
    <name type="scientific">Triangularia setosa</name>
    <dbReference type="NCBI Taxonomy" id="2587417"/>
    <lineage>
        <taxon>Eukaryota</taxon>
        <taxon>Fungi</taxon>
        <taxon>Dikarya</taxon>
        <taxon>Ascomycota</taxon>
        <taxon>Pezizomycotina</taxon>
        <taxon>Sordariomycetes</taxon>
        <taxon>Sordariomycetidae</taxon>
        <taxon>Sordariales</taxon>
        <taxon>Podosporaceae</taxon>
        <taxon>Triangularia</taxon>
    </lineage>
</organism>
<dbReference type="SUPFAM" id="SSF53383">
    <property type="entry name" value="PLP-dependent transferases"/>
    <property type="match status" value="1"/>
</dbReference>
<dbReference type="Gene3D" id="3.40.640.10">
    <property type="entry name" value="Type I PLP-dependent aspartate aminotransferase-like (Major domain)"/>
    <property type="match status" value="1"/>
</dbReference>
<dbReference type="AlphaFoldDB" id="A0AAN6W4E6"/>
<comment type="caution">
    <text evidence="5">The sequence shown here is derived from an EMBL/GenBank/DDBJ whole genome shotgun (WGS) entry which is preliminary data.</text>
</comment>
<dbReference type="Pfam" id="PF00202">
    <property type="entry name" value="Aminotran_3"/>
    <property type="match status" value="1"/>
</dbReference>
<reference evidence="5" key="2">
    <citation type="submission" date="2023-05" db="EMBL/GenBank/DDBJ databases">
        <authorList>
            <consortium name="Lawrence Berkeley National Laboratory"/>
            <person name="Steindorff A."/>
            <person name="Hensen N."/>
            <person name="Bonometti L."/>
            <person name="Westerberg I."/>
            <person name="Brannstrom I.O."/>
            <person name="Guillou S."/>
            <person name="Cros-Aarteil S."/>
            <person name="Calhoun S."/>
            <person name="Haridas S."/>
            <person name="Kuo A."/>
            <person name="Mondo S."/>
            <person name="Pangilinan J."/>
            <person name="Riley R."/>
            <person name="Labutti K."/>
            <person name="Andreopoulos B."/>
            <person name="Lipzen A."/>
            <person name="Chen C."/>
            <person name="Yanf M."/>
            <person name="Daum C."/>
            <person name="Ng V."/>
            <person name="Clum A."/>
            <person name="Ohm R."/>
            <person name="Martin F."/>
            <person name="Silar P."/>
            <person name="Natvig D."/>
            <person name="Lalanne C."/>
            <person name="Gautier V."/>
            <person name="Ament-Velasquez S.L."/>
            <person name="Kruys A."/>
            <person name="Hutchinson M.I."/>
            <person name="Powell A.J."/>
            <person name="Barry K."/>
            <person name="Miller A.N."/>
            <person name="Grigoriev I.V."/>
            <person name="Debuchy R."/>
            <person name="Gladieux P."/>
            <person name="Thoren M.H."/>
            <person name="Johannesson H."/>
        </authorList>
    </citation>
    <scope>NUCLEOTIDE SEQUENCE</scope>
    <source>
        <strain evidence="5">CBS 892.96</strain>
    </source>
</reference>
<dbReference type="Gene3D" id="3.90.1150.10">
    <property type="entry name" value="Aspartate Aminotransferase, domain 1"/>
    <property type="match status" value="1"/>
</dbReference>